<dbReference type="GO" id="GO:1990050">
    <property type="term" value="F:phosphatidic acid transfer activity"/>
    <property type="evidence" value="ECO:0007669"/>
    <property type="project" value="TreeGrafter"/>
</dbReference>
<dbReference type="GO" id="GO:0045332">
    <property type="term" value="P:phospholipid translocation"/>
    <property type="evidence" value="ECO:0007669"/>
    <property type="project" value="TreeGrafter"/>
</dbReference>
<organism evidence="4 5">
    <name type="scientific">Pinctada imbricata</name>
    <name type="common">Atlantic pearl-oyster</name>
    <name type="synonym">Pinctada martensii</name>
    <dbReference type="NCBI Taxonomy" id="66713"/>
    <lineage>
        <taxon>Eukaryota</taxon>
        <taxon>Metazoa</taxon>
        <taxon>Spiralia</taxon>
        <taxon>Lophotrochozoa</taxon>
        <taxon>Mollusca</taxon>
        <taxon>Bivalvia</taxon>
        <taxon>Autobranchia</taxon>
        <taxon>Pteriomorphia</taxon>
        <taxon>Pterioida</taxon>
        <taxon>Pterioidea</taxon>
        <taxon>Pteriidae</taxon>
        <taxon>Pinctada</taxon>
    </lineage>
</organism>
<sequence>MNSISAECQELKQKYDECFNKWFSEKFLKGITKDDCKDLYNVYTACVKVKQLL</sequence>
<accession>A0AA88XK78</accession>
<evidence type="ECO:0000313" key="4">
    <source>
        <dbReference type="EMBL" id="KAK3084446.1"/>
    </source>
</evidence>
<dbReference type="EMBL" id="VSWD01000013">
    <property type="protein sequence ID" value="KAK3084446.1"/>
    <property type="molecule type" value="Genomic_DNA"/>
</dbReference>
<comment type="caution">
    <text evidence="4">The sequence shown here is derived from an EMBL/GenBank/DDBJ whole genome shotgun (WGS) entry which is preliminary data.</text>
</comment>
<dbReference type="Proteomes" id="UP001186944">
    <property type="component" value="Unassembled WGS sequence"/>
</dbReference>
<dbReference type="GO" id="GO:0005634">
    <property type="term" value="C:nucleus"/>
    <property type="evidence" value="ECO:0007669"/>
    <property type="project" value="TreeGrafter"/>
</dbReference>
<gene>
    <name evidence="4" type="ORF">FSP39_013678</name>
</gene>
<proteinExistence type="inferred from homology"/>
<evidence type="ECO:0000256" key="1">
    <source>
        <dbReference type="ARBA" id="ARBA00006196"/>
    </source>
</evidence>
<dbReference type="InterPro" id="IPR007918">
    <property type="entry name" value="MDM35_apoptosis"/>
</dbReference>
<comment type="catalytic activity">
    <reaction evidence="3">
        <text>a 1,2-diacyl-sn-glycero-3-phosphate(in) = a 1,2-diacyl-sn-glycero-3-phosphate(out)</text>
        <dbReference type="Rhea" id="RHEA:36435"/>
        <dbReference type="ChEBI" id="CHEBI:58608"/>
    </reaction>
</comment>
<dbReference type="GO" id="GO:0005758">
    <property type="term" value="C:mitochondrial intermembrane space"/>
    <property type="evidence" value="ECO:0007669"/>
    <property type="project" value="TreeGrafter"/>
</dbReference>
<protein>
    <recommendedName>
        <fullName evidence="6">TP53-regulated inhibitor of apoptosis 1</fullName>
    </recommendedName>
</protein>
<dbReference type="Pfam" id="PF05254">
    <property type="entry name" value="UPF0203"/>
    <property type="match status" value="1"/>
</dbReference>
<dbReference type="PANTHER" id="PTHR46403">
    <property type="entry name" value="TP53-REGULATED INHIBITOR OF APOPTOSIS 1"/>
    <property type="match status" value="1"/>
</dbReference>
<evidence type="ECO:0008006" key="6">
    <source>
        <dbReference type="Google" id="ProtNLM"/>
    </source>
</evidence>
<dbReference type="PANTHER" id="PTHR46403:SF1">
    <property type="entry name" value="TP53-REGULATED INHIBITOR OF APOPTOSIS 1"/>
    <property type="match status" value="1"/>
</dbReference>
<keyword evidence="5" id="KW-1185">Reference proteome</keyword>
<comment type="similarity">
    <text evidence="1">Belongs to the TRIAP1/MDM35 family.</text>
</comment>
<evidence type="ECO:0000313" key="5">
    <source>
        <dbReference type="Proteomes" id="UP001186944"/>
    </source>
</evidence>
<keyword evidence="2" id="KW-1015">Disulfide bond</keyword>
<evidence type="ECO:0000256" key="3">
    <source>
        <dbReference type="ARBA" id="ARBA00023706"/>
    </source>
</evidence>
<name>A0AA88XK78_PINIB</name>
<reference evidence="4" key="1">
    <citation type="submission" date="2019-08" db="EMBL/GenBank/DDBJ databases">
        <title>The improved chromosome-level genome for the pearl oyster Pinctada fucata martensii using PacBio sequencing and Hi-C.</title>
        <authorList>
            <person name="Zheng Z."/>
        </authorList>
    </citation>
    <scope>NUCLEOTIDE SEQUENCE</scope>
    <source>
        <strain evidence="4">ZZ-2019</strain>
        <tissue evidence="4">Adductor muscle</tissue>
    </source>
</reference>
<evidence type="ECO:0000256" key="2">
    <source>
        <dbReference type="ARBA" id="ARBA00023157"/>
    </source>
</evidence>
<dbReference type="AlphaFoldDB" id="A0AA88XK78"/>
<dbReference type="GO" id="GO:0005829">
    <property type="term" value="C:cytosol"/>
    <property type="evidence" value="ECO:0007669"/>
    <property type="project" value="TreeGrafter"/>
</dbReference>